<reference evidence="3" key="1">
    <citation type="journal article" date="2017" name="bioRxiv">
        <title>Comparative analysis of the genomes of Stylophora pistillata and Acropora digitifera provides evidence for extensive differences between species of corals.</title>
        <authorList>
            <person name="Voolstra C.R."/>
            <person name="Li Y."/>
            <person name="Liew Y.J."/>
            <person name="Baumgarten S."/>
            <person name="Zoccola D."/>
            <person name="Flot J.-F."/>
            <person name="Tambutte S."/>
            <person name="Allemand D."/>
            <person name="Aranda M."/>
        </authorList>
    </citation>
    <scope>NUCLEOTIDE SEQUENCE [LARGE SCALE GENOMIC DNA]</scope>
</reference>
<feature type="region of interest" description="Disordered" evidence="1">
    <location>
        <begin position="76"/>
        <end position="157"/>
    </location>
</feature>
<gene>
    <name evidence="2" type="ORF">AWC38_SpisGene7642</name>
</gene>
<name>A0A2B4SGD1_STYPI</name>
<proteinExistence type="predicted"/>
<evidence type="ECO:0000256" key="1">
    <source>
        <dbReference type="SAM" id="MobiDB-lite"/>
    </source>
</evidence>
<feature type="region of interest" description="Disordered" evidence="1">
    <location>
        <begin position="195"/>
        <end position="225"/>
    </location>
</feature>
<keyword evidence="3" id="KW-1185">Reference proteome</keyword>
<evidence type="ECO:0000313" key="3">
    <source>
        <dbReference type="Proteomes" id="UP000225706"/>
    </source>
</evidence>
<protein>
    <submittedName>
        <fullName evidence="2">Uncharacterized protein</fullName>
    </submittedName>
</protein>
<dbReference type="Proteomes" id="UP000225706">
    <property type="component" value="Unassembled WGS sequence"/>
</dbReference>
<feature type="compositionally biased region" description="Acidic residues" evidence="1">
    <location>
        <begin position="92"/>
        <end position="103"/>
    </location>
</feature>
<feature type="region of interest" description="Disordered" evidence="1">
    <location>
        <begin position="305"/>
        <end position="343"/>
    </location>
</feature>
<accession>A0A2B4SGD1</accession>
<feature type="compositionally biased region" description="Low complexity" evidence="1">
    <location>
        <begin position="132"/>
        <end position="145"/>
    </location>
</feature>
<feature type="compositionally biased region" description="Basic and acidic residues" evidence="1">
    <location>
        <begin position="76"/>
        <end position="89"/>
    </location>
</feature>
<organism evidence="2 3">
    <name type="scientific">Stylophora pistillata</name>
    <name type="common">Smooth cauliflower coral</name>
    <dbReference type="NCBI Taxonomy" id="50429"/>
    <lineage>
        <taxon>Eukaryota</taxon>
        <taxon>Metazoa</taxon>
        <taxon>Cnidaria</taxon>
        <taxon>Anthozoa</taxon>
        <taxon>Hexacorallia</taxon>
        <taxon>Scleractinia</taxon>
        <taxon>Astrocoeniina</taxon>
        <taxon>Pocilloporidae</taxon>
        <taxon>Stylophora</taxon>
    </lineage>
</organism>
<feature type="compositionally biased region" description="Basic and acidic residues" evidence="1">
    <location>
        <begin position="115"/>
        <end position="126"/>
    </location>
</feature>
<evidence type="ECO:0000313" key="2">
    <source>
        <dbReference type="EMBL" id="PFX27648.1"/>
    </source>
</evidence>
<dbReference type="EMBL" id="LSMT01000098">
    <property type="protein sequence ID" value="PFX27648.1"/>
    <property type="molecule type" value="Genomic_DNA"/>
</dbReference>
<feature type="compositionally biased region" description="Polar residues" evidence="1">
    <location>
        <begin position="322"/>
        <end position="333"/>
    </location>
</feature>
<sequence length="454" mass="51698">MSETKGDWASERISITHLGNLSRSSNYVRSLVRQQFHQQSDQPAAAWARLRERLAKTGQESFESIDSEEGFKSFIKEKQSEKTAWRDSDGLSGDEDEEEEEETYVYLKTASPEQRFSKSVDNKNNKVPETSPPSSRYVPSPSTRRMSAPQTPFTGMETEKKYTIGSTDAHSQILNRRLSLAENVIKNYSKYIRTPDVDQKPQGRTPRINIENEGAGTEREQTSEKPSIVAITEEESSALTDVKLVDRDESPVVSSLVSYLAIPQGSSYTVPPSPADENEKTFLNGSATLRRNSFAGMFSEELSFHRSGTDTSSKATKEKLSSDTLPRISQTSQGRRRRVSANSREEAIKELKKDHKKLAKNKLLKQRKKDTFYQQLKRDQEKRALRSEIFNREMEDIRKELKGINSRLDERIEILDCHAPPKFAVVSLPWAILMETLKDVGKDKSQLLEFFTRI</sequence>
<dbReference type="AlphaFoldDB" id="A0A2B4SGD1"/>
<comment type="caution">
    <text evidence="2">The sequence shown here is derived from an EMBL/GenBank/DDBJ whole genome shotgun (WGS) entry which is preliminary data.</text>
</comment>